<dbReference type="RefSeq" id="WP_163675677.1">
    <property type="nucleotide sequence ID" value="NZ_JAAIYP010000027.1"/>
</dbReference>
<evidence type="ECO:0000256" key="6">
    <source>
        <dbReference type="ARBA" id="ARBA00022692"/>
    </source>
</evidence>
<protein>
    <recommendedName>
        <fullName evidence="3">histidine kinase</fullName>
        <ecNumber evidence="3">2.7.13.3</ecNumber>
    </recommendedName>
</protein>
<keyword evidence="10 11" id="KW-0472">Membrane</keyword>
<keyword evidence="15" id="KW-1185">Reference proteome</keyword>
<dbReference type="PROSITE" id="PS50885">
    <property type="entry name" value="HAMP"/>
    <property type="match status" value="1"/>
</dbReference>
<feature type="transmembrane region" description="Helical" evidence="11">
    <location>
        <begin position="170"/>
        <end position="194"/>
    </location>
</feature>
<dbReference type="Gene3D" id="1.10.287.130">
    <property type="match status" value="1"/>
</dbReference>
<evidence type="ECO:0000256" key="3">
    <source>
        <dbReference type="ARBA" id="ARBA00012438"/>
    </source>
</evidence>
<dbReference type="Gene3D" id="3.30.565.10">
    <property type="entry name" value="Histidine kinase-like ATPase, C-terminal domain"/>
    <property type="match status" value="1"/>
</dbReference>
<evidence type="ECO:0000256" key="9">
    <source>
        <dbReference type="ARBA" id="ARBA00023012"/>
    </source>
</evidence>
<dbReference type="PROSITE" id="PS50109">
    <property type="entry name" value="HIS_KIN"/>
    <property type="match status" value="1"/>
</dbReference>
<evidence type="ECO:0000313" key="14">
    <source>
        <dbReference type="EMBL" id="NFV79388.1"/>
    </source>
</evidence>
<accession>A0A7C9USK7</accession>
<dbReference type="EMBL" id="JAAIYP010000027">
    <property type="protein sequence ID" value="NFV79388.1"/>
    <property type="molecule type" value="Genomic_DNA"/>
</dbReference>
<keyword evidence="6 11" id="KW-0812">Transmembrane</keyword>
<dbReference type="Proteomes" id="UP000480684">
    <property type="component" value="Unassembled WGS sequence"/>
</dbReference>
<evidence type="ECO:0000256" key="4">
    <source>
        <dbReference type="ARBA" id="ARBA00022553"/>
    </source>
</evidence>
<comment type="caution">
    <text evidence="14">The sequence shown here is derived from an EMBL/GenBank/DDBJ whole genome shotgun (WGS) entry which is preliminary data.</text>
</comment>
<gene>
    <name evidence="14" type="ORF">G4223_04600</name>
</gene>
<comment type="catalytic activity">
    <reaction evidence="1">
        <text>ATP + protein L-histidine = ADP + protein N-phospho-L-histidine.</text>
        <dbReference type="EC" id="2.7.13.3"/>
    </reaction>
</comment>
<keyword evidence="7 14" id="KW-0418">Kinase</keyword>
<evidence type="ECO:0000256" key="7">
    <source>
        <dbReference type="ARBA" id="ARBA00022777"/>
    </source>
</evidence>
<keyword evidence="4" id="KW-0597">Phosphoprotein</keyword>
<name>A0A7C9USK7_9PROT</name>
<evidence type="ECO:0000256" key="10">
    <source>
        <dbReference type="ARBA" id="ARBA00023136"/>
    </source>
</evidence>
<dbReference type="InterPro" id="IPR003594">
    <property type="entry name" value="HATPase_dom"/>
</dbReference>
<dbReference type="InterPro" id="IPR003661">
    <property type="entry name" value="HisK_dim/P_dom"/>
</dbReference>
<dbReference type="SUPFAM" id="SSF47384">
    <property type="entry name" value="Homodimeric domain of signal transducing histidine kinase"/>
    <property type="match status" value="1"/>
</dbReference>
<sequence>MADPVPASLRRRLILAALLWLVLALAASGAVLRVAFEDSIERTFQLRLMTAVRALAAVLEENPDGGLKLARPVGDPRFEQPLAGWYWQVADRNGVVLRSRSLWDATLPVSVDPAAEPGSAVFGRVTGPRGESLLTAERELSLPEREHPVHVMVAADRHDVDRELRSFDRLLAVSFVLLGAGLVVAMTVQVGYGLKPLKRLTHELETLRRRAGGRLSGGYPAEIAPLAQAMNAVLDHDAELVERARTHVGNLAHGLKTPLSVMRAELSAPGADHAVLAEQVDRMARMVEHHLTRARTEASSARALGAKVPVAPVIDEISGVLKHLHRHRPLILENHCAADAVFAGDRDDLAEMVGNLMDNACKWAKTRVRVTTLDSTGLVLSVEDDGPGLPEADYAKAKRRGTRLDENAPGHGLGLDIVRDLSELYGGHLELDRSPLGGLMARLIFPPSPNAVVQIPKNHPQIR</sequence>
<evidence type="ECO:0000256" key="8">
    <source>
        <dbReference type="ARBA" id="ARBA00022989"/>
    </source>
</evidence>
<dbReference type="InterPro" id="IPR004358">
    <property type="entry name" value="Sig_transdc_His_kin-like_C"/>
</dbReference>
<dbReference type="PANTHER" id="PTHR45436:SF5">
    <property type="entry name" value="SENSOR HISTIDINE KINASE TRCS"/>
    <property type="match status" value="1"/>
</dbReference>
<feature type="domain" description="HAMP" evidence="13">
    <location>
        <begin position="191"/>
        <end position="242"/>
    </location>
</feature>
<dbReference type="InterPro" id="IPR036097">
    <property type="entry name" value="HisK_dim/P_sf"/>
</dbReference>
<dbReference type="EC" id="2.7.13.3" evidence="3"/>
<evidence type="ECO:0000256" key="11">
    <source>
        <dbReference type="SAM" id="Phobius"/>
    </source>
</evidence>
<evidence type="ECO:0000313" key="15">
    <source>
        <dbReference type="Proteomes" id="UP000480684"/>
    </source>
</evidence>
<keyword evidence="8 11" id="KW-1133">Transmembrane helix</keyword>
<dbReference type="PRINTS" id="PR00344">
    <property type="entry name" value="BCTRLSENSOR"/>
</dbReference>
<evidence type="ECO:0000256" key="1">
    <source>
        <dbReference type="ARBA" id="ARBA00000085"/>
    </source>
</evidence>
<dbReference type="InterPro" id="IPR036890">
    <property type="entry name" value="HATPase_C_sf"/>
</dbReference>
<dbReference type="InterPro" id="IPR050428">
    <property type="entry name" value="TCS_sensor_his_kinase"/>
</dbReference>
<dbReference type="AlphaFoldDB" id="A0A7C9USK7"/>
<dbReference type="Pfam" id="PF02518">
    <property type="entry name" value="HATPase_c"/>
    <property type="match status" value="1"/>
</dbReference>
<dbReference type="InterPro" id="IPR005467">
    <property type="entry name" value="His_kinase_dom"/>
</dbReference>
<evidence type="ECO:0000259" key="12">
    <source>
        <dbReference type="PROSITE" id="PS50109"/>
    </source>
</evidence>
<dbReference type="SMART" id="SM00387">
    <property type="entry name" value="HATPase_c"/>
    <property type="match status" value="1"/>
</dbReference>
<proteinExistence type="predicted"/>
<dbReference type="PANTHER" id="PTHR45436">
    <property type="entry name" value="SENSOR HISTIDINE KINASE YKOH"/>
    <property type="match status" value="1"/>
</dbReference>
<evidence type="ECO:0000256" key="5">
    <source>
        <dbReference type="ARBA" id="ARBA00022679"/>
    </source>
</evidence>
<dbReference type="InterPro" id="IPR003660">
    <property type="entry name" value="HAMP_dom"/>
</dbReference>
<feature type="domain" description="Histidine kinase" evidence="12">
    <location>
        <begin position="250"/>
        <end position="449"/>
    </location>
</feature>
<keyword evidence="9" id="KW-0902">Two-component regulatory system</keyword>
<comment type="subcellular location">
    <subcellularLocation>
        <location evidence="2">Membrane</location>
    </subcellularLocation>
</comment>
<keyword evidence="5" id="KW-0808">Transferase</keyword>
<organism evidence="14 15">
    <name type="scientific">Magnetospirillum aberrantis SpK</name>
    <dbReference type="NCBI Taxonomy" id="908842"/>
    <lineage>
        <taxon>Bacteria</taxon>
        <taxon>Pseudomonadati</taxon>
        <taxon>Pseudomonadota</taxon>
        <taxon>Alphaproteobacteria</taxon>
        <taxon>Rhodospirillales</taxon>
        <taxon>Rhodospirillaceae</taxon>
        <taxon>Magnetospirillum</taxon>
    </lineage>
</organism>
<reference evidence="14 15" key="1">
    <citation type="submission" date="2020-02" db="EMBL/GenBank/DDBJ databases">
        <authorList>
            <person name="Dziuba M."/>
            <person name="Kuznetsov B."/>
            <person name="Mardanov A."/>
            <person name="Ravin N."/>
            <person name="Grouzdev D."/>
        </authorList>
    </citation>
    <scope>NUCLEOTIDE SEQUENCE [LARGE SCALE GENOMIC DNA]</scope>
    <source>
        <strain evidence="14 15">SpK</strain>
    </source>
</reference>
<evidence type="ECO:0000259" key="13">
    <source>
        <dbReference type="PROSITE" id="PS50885"/>
    </source>
</evidence>
<dbReference type="SUPFAM" id="SSF55874">
    <property type="entry name" value="ATPase domain of HSP90 chaperone/DNA topoisomerase II/histidine kinase"/>
    <property type="match status" value="1"/>
</dbReference>
<evidence type="ECO:0000256" key="2">
    <source>
        <dbReference type="ARBA" id="ARBA00004370"/>
    </source>
</evidence>
<dbReference type="GO" id="GO:0005886">
    <property type="term" value="C:plasma membrane"/>
    <property type="evidence" value="ECO:0007669"/>
    <property type="project" value="TreeGrafter"/>
</dbReference>
<dbReference type="CDD" id="cd00082">
    <property type="entry name" value="HisKA"/>
    <property type="match status" value="1"/>
</dbReference>
<dbReference type="GO" id="GO:0000155">
    <property type="term" value="F:phosphorelay sensor kinase activity"/>
    <property type="evidence" value="ECO:0007669"/>
    <property type="project" value="InterPro"/>
</dbReference>